<evidence type="ECO:0000256" key="1">
    <source>
        <dbReference type="ARBA" id="ARBA00001947"/>
    </source>
</evidence>
<dbReference type="InterPro" id="IPR050378">
    <property type="entry name" value="Metallo-dep_Hydrolases_sf"/>
</dbReference>
<evidence type="ECO:0000256" key="4">
    <source>
        <dbReference type="ARBA" id="ARBA00022801"/>
    </source>
</evidence>
<organism evidence="7 8">
    <name type="scientific">Butyricicoccus pullicaecorum</name>
    <dbReference type="NCBI Taxonomy" id="501571"/>
    <lineage>
        <taxon>Bacteria</taxon>
        <taxon>Bacillati</taxon>
        <taxon>Bacillota</taxon>
        <taxon>Clostridia</taxon>
        <taxon>Eubacteriales</taxon>
        <taxon>Butyricicoccaceae</taxon>
        <taxon>Butyricicoccus</taxon>
    </lineage>
</organism>
<dbReference type="AlphaFoldDB" id="A0A1Y4L4N7"/>
<dbReference type="Pfam" id="PF01979">
    <property type="entry name" value="Amidohydro_1"/>
    <property type="match status" value="1"/>
</dbReference>
<dbReference type="SUPFAM" id="SSF51338">
    <property type="entry name" value="Composite domain of metallo-dependent hydrolases"/>
    <property type="match status" value="2"/>
</dbReference>
<accession>A0A1Y4L4N7</accession>
<dbReference type="Gene3D" id="3.20.20.140">
    <property type="entry name" value="Metal-dependent hydrolases"/>
    <property type="match status" value="1"/>
</dbReference>
<dbReference type="SUPFAM" id="SSF51556">
    <property type="entry name" value="Metallo-dependent hydrolases"/>
    <property type="match status" value="1"/>
</dbReference>
<dbReference type="InterPro" id="IPR011778">
    <property type="entry name" value="Hydantoinase/dihydroPyrase"/>
</dbReference>
<dbReference type="GO" id="GO:0005829">
    <property type="term" value="C:cytosol"/>
    <property type="evidence" value="ECO:0007669"/>
    <property type="project" value="TreeGrafter"/>
</dbReference>
<dbReference type="NCBIfam" id="TIGR02033">
    <property type="entry name" value="D-hydantoinase"/>
    <property type="match status" value="1"/>
</dbReference>
<dbReference type="Proteomes" id="UP000195897">
    <property type="component" value="Unassembled WGS sequence"/>
</dbReference>
<sequence length="454" mass="49796">MTTCIQNGTLVTGAETRPGDLLIENGIIQKVGVGLSGDHNIDATGCLVFPGFIDGHTHMDMPVSGTVTADDFKTGSEAALVGGTTMLIDFATQDKGGTLKDALRVWHERADGKCACDYGFHMAVTDWNEQTRRELHEMADAGVTSFKAYYAYDALMVDDREMYDLLCEMREIGGILGVHCENGPVLDRLREKAVAAGHTSPAWHPRTRPSIVEGEAVSRFLRIADLAGAPAWIVHLSTADGLSEIRAARERGQQVLVESCPQYFTLTEEVYNKPDFEGAKYVCSPPLRPQSDQDALWQALENGEIDILSTDHCSFNFKGQKEMGRDDFTKIPNGMPGIEHRPTVMYTAAVASGRIPVTALCQMLAENPAKMFGVWSRKGSLDVGKDADIVIYDPKADFTISAENQHHNCDYTPFEGFRTAGSVRDVFLSGAHAVQNGKLVETGRGRYIPRDKMR</sequence>
<keyword evidence="4" id="KW-0378">Hydrolase</keyword>
<dbReference type="RefSeq" id="WP_087374187.1">
    <property type="nucleotide sequence ID" value="NZ_NFKK01000018.1"/>
</dbReference>
<dbReference type="CDD" id="cd01314">
    <property type="entry name" value="D-HYD"/>
    <property type="match status" value="1"/>
</dbReference>
<dbReference type="Gene3D" id="2.30.40.10">
    <property type="entry name" value="Urease, subunit C, domain 1"/>
    <property type="match status" value="1"/>
</dbReference>
<reference evidence="8" key="1">
    <citation type="submission" date="2017-04" db="EMBL/GenBank/DDBJ databases">
        <title>Function of individual gut microbiota members based on whole genome sequencing of pure cultures obtained from chicken caecum.</title>
        <authorList>
            <person name="Medvecky M."/>
            <person name="Cejkova D."/>
            <person name="Polansky O."/>
            <person name="Karasova D."/>
            <person name="Kubasova T."/>
            <person name="Cizek A."/>
            <person name="Rychlik I."/>
        </authorList>
    </citation>
    <scope>NUCLEOTIDE SEQUENCE [LARGE SCALE GENOMIC DNA]</scope>
    <source>
        <strain evidence="8">An180</strain>
    </source>
</reference>
<comment type="cofactor">
    <cofactor evidence="1">
        <name>Zn(2+)</name>
        <dbReference type="ChEBI" id="CHEBI:29105"/>
    </cofactor>
</comment>
<evidence type="ECO:0000313" key="8">
    <source>
        <dbReference type="Proteomes" id="UP000195897"/>
    </source>
</evidence>
<comment type="caution">
    <text evidence="7">The sequence shown here is derived from an EMBL/GenBank/DDBJ whole genome shotgun (WGS) entry which is preliminary data.</text>
</comment>
<dbReference type="FunFam" id="3.20.20.140:FF:000076">
    <property type="entry name" value="Dihydropyrimidinase like 2"/>
    <property type="match status" value="1"/>
</dbReference>
<proteinExistence type="inferred from homology"/>
<dbReference type="PANTHER" id="PTHR11647:SF1">
    <property type="entry name" value="COLLAPSIN RESPONSE MEDIATOR PROTEIN"/>
    <property type="match status" value="1"/>
</dbReference>
<feature type="domain" description="Amidohydrolase-related" evidence="6">
    <location>
        <begin position="47"/>
        <end position="430"/>
    </location>
</feature>
<dbReference type="GO" id="GO:0016812">
    <property type="term" value="F:hydrolase activity, acting on carbon-nitrogen (but not peptide) bonds, in cyclic amides"/>
    <property type="evidence" value="ECO:0007669"/>
    <property type="project" value="TreeGrafter"/>
</dbReference>
<dbReference type="InterPro" id="IPR006680">
    <property type="entry name" value="Amidohydro-rel"/>
</dbReference>
<dbReference type="EMBL" id="NFKK01000018">
    <property type="protein sequence ID" value="OUP51714.1"/>
    <property type="molecule type" value="Genomic_DNA"/>
</dbReference>
<dbReference type="InterPro" id="IPR032466">
    <property type="entry name" value="Metal_Hydrolase"/>
</dbReference>
<name>A0A1Y4L4N7_9FIRM</name>
<comment type="PTM">
    <text evidence="5">Carbamylation allows a single lysine to coordinate two divalent metal cations.</text>
</comment>
<protein>
    <submittedName>
        <fullName evidence="7">Dihydropyrimidinase</fullName>
    </submittedName>
</protein>
<evidence type="ECO:0000313" key="7">
    <source>
        <dbReference type="EMBL" id="OUP51714.1"/>
    </source>
</evidence>
<feature type="modified residue" description="N6-carboxylysine" evidence="5">
    <location>
        <position position="147"/>
    </location>
</feature>
<evidence type="ECO:0000256" key="3">
    <source>
        <dbReference type="ARBA" id="ARBA00022723"/>
    </source>
</evidence>
<dbReference type="InterPro" id="IPR011059">
    <property type="entry name" value="Metal-dep_hydrolase_composite"/>
</dbReference>
<dbReference type="PANTHER" id="PTHR11647">
    <property type="entry name" value="HYDRANTOINASE/DIHYDROPYRIMIDINASE FAMILY MEMBER"/>
    <property type="match status" value="1"/>
</dbReference>
<evidence type="ECO:0000256" key="2">
    <source>
        <dbReference type="ARBA" id="ARBA00008829"/>
    </source>
</evidence>
<dbReference type="GO" id="GO:0046872">
    <property type="term" value="F:metal ion binding"/>
    <property type="evidence" value="ECO:0007669"/>
    <property type="project" value="UniProtKB-KW"/>
</dbReference>
<gene>
    <name evidence="7" type="ORF">B5F17_12060</name>
</gene>
<keyword evidence="3" id="KW-0479">Metal-binding</keyword>
<comment type="similarity">
    <text evidence="2">Belongs to the metallo-dependent hydrolases superfamily. Hydantoinase/dihydropyrimidinase family.</text>
</comment>
<evidence type="ECO:0000259" key="6">
    <source>
        <dbReference type="Pfam" id="PF01979"/>
    </source>
</evidence>
<evidence type="ECO:0000256" key="5">
    <source>
        <dbReference type="PIRSR" id="PIRSR611778-50"/>
    </source>
</evidence>